<evidence type="ECO:0000256" key="1">
    <source>
        <dbReference type="ARBA" id="ARBA00004127"/>
    </source>
</evidence>
<evidence type="ECO:0000256" key="3">
    <source>
        <dbReference type="ARBA" id="ARBA00022989"/>
    </source>
</evidence>
<dbReference type="GO" id="GO:0031293">
    <property type="term" value="P:membrane protein intracellular domain proteolysis"/>
    <property type="evidence" value="ECO:0007669"/>
    <property type="project" value="TreeGrafter"/>
</dbReference>
<dbReference type="Proteomes" id="UP000243459">
    <property type="component" value="Chromosome 5"/>
</dbReference>
<feature type="transmembrane region" description="Helical" evidence="6">
    <location>
        <begin position="83"/>
        <end position="104"/>
    </location>
</feature>
<dbReference type="OMA" id="FYSWGRW"/>
<dbReference type="Pfam" id="PF02163">
    <property type="entry name" value="Peptidase_M50"/>
    <property type="match status" value="1"/>
</dbReference>
<keyword evidence="3 6" id="KW-1133">Transmembrane helix</keyword>
<dbReference type="GO" id="GO:1905897">
    <property type="term" value="P:regulation of response to endoplasmic reticulum stress"/>
    <property type="evidence" value="ECO:0007669"/>
    <property type="project" value="EnsemblPlants"/>
</dbReference>
<dbReference type="GO" id="GO:0004222">
    <property type="term" value="F:metalloendopeptidase activity"/>
    <property type="evidence" value="ECO:0007669"/>
    <property type="project" value="EnsemblPlants"/>
</dbReference>
<gene>
    <name evidence="8" type="ORF">A4U43_C05F28220</name>
</gene>
<evidence type="ECO:0000256" key="2">
    <source>
        <dbReference type="ARBA" id="ARBA00022692"/>
    </source>
</evidence>
<comment type="subcellular location">
    <subcellularLocation>
        <location evidence="1">Endomembrane system</location>
        <topology evidence="1">Multi-pass membrane protein</topology>
    </subcellularLocation>
</comment>
<feature type="transmembrane region" description="Helical" evidence="6">
    <location>
        <begin position="524"/>
        <end position="545"/>
    </location>
</feature>
<dbReference type="PANTHER" id="PTHR13325">
    <property type="entry name" value="PROTEASE M50 MEMBRANE-BOUND TRANSCRIPTION FACTOR SITE 2 PROTEASE"/>
    <property type="match status" value="1"/>
</dbReference>
<feature type="transmembrane region" description="Helical" evidence="6">
    <location>
        <begin position="138"/>
        <end position="162"/>
    </location>
</feature>
<name>A0A5P1EZE2_ASPOF</name>
<feature type="transmembrane region" description="Helical" evidence="6">
    <location>
        <begin position="206"/>
        <end position="230"/>
    </location>
</feature>
<evidence type="ECO:0000256" key="5">
    <source>
        <dbReference type="ARBA" id="ARBA00032658"/>
    </source>
</evidence>
<dbReference type="AlphaFoldDB" id="A0A5P1EZE2"/>
<dbReference type="GO" id="GO:1900457">
    <property type="term" value="P:regulation of brassinosteroid mediated signaling pathway"/>
    <property type="evidence" value="ECO:0007669"/>
    <property type="project" value="EnsemblPlants"/>
</dbReference>
<accession>A0A5P1EZE2</accession>
<proteinExistence type="predicted"/>
<reference evidence="9" key="1">
    <citation type="journal article" date="2017" name="Nat. Commun.">
        <title>The asparagus genome sheds light on the origin and evolution of a young Y chromosome.</title>
        <authorList>
            <person name="Harkess A."/>
            <person name="Zhou J."/>
            <person name="Xu C."/>
            <person name="Bowers J.E."/>
            <person name="Van der Hulst R."/>
            <person name="Ayyampalayam S."/>
            <person name="Mercati F."/>
            <person name="Riccardi P."/>
            <person name="McKain M.R."/>
            <person name="Kakrana A."/>
            <person name="Tang H."/>
            <person name="Ray J."/>
            <person name="Groenendijk J."/>
            <person name="Arikit S."/>
            <person name="Mathioni S.M."/>
            <person name="Nakano M."/>
            <person name="Shan H."/>
            <person name="Telgmann-Rauber A."/>
            <person name="Kanno A."/>
            <person name="Yue Z."/>
            <person name="Chen H."/>
            <person name="Li W."/>
            <person name="Chen Y."/>
            <person name="Xu X."/>
            <person name="Zhang Y."/>
            <person name="Luo S."/>
            <person name="Chen H."/>
            <person name="Gao J."/>
            <person name="Mao Z."/>
            <person name="Pires J.C."/>
            <person name="Luo M."/>
            <person name="Kudrna D."/>
            <person name="Wing R.A."/>
            <person name="Meyers B.C."/>
            <person name="Yi K."/>
            <person name="Kong H."/>
            <person name="Lavrijsen P."/>
            <person name="Sunseri F."/>
            <person name="Falavigna A."/>
            <person name="Ye Y."/>
            <person name="Leebens-Mack J.H."/>
            <person name="Chen G."/>
        </authorList>
    </citation>
    <scope>NUCLEOTIDE SEQUENCE [LARGE SCALE GENOMIC DNA]</scope>
    <source>
        <strain evidence="9">cv. DH0086</strain>
    </source>
</reference>
<dbReference type="GO" id="GO:0000139">
    <property type="term" value="C:Golgi membrane"/>
    <property type="evidence" value="ECO:0007669"/>
    <property type="project" value="EnsemblPlants"/>
</dbReference>
<feature type="domain" description="Peptidase M50" evidence="7">
    <location>
        <begin position="153"/>
        <end position="511"/>
    </location>
</feature>
<evidence type="ECO:0000256" key="4">
    <source>
        <dbReference type="ARBA" id="ARBA00023136"/>
    </source>
</evidence>
<protein>
    <recommendedName>
        <fullName evidence="5">Endopeptidase S2P</fullName>
    </recommendedName>
</protein>
<dbReference type="InterPro" id="IPR008915">
    <property type="entry name" value="Peptidase_M50"/>
</dbReference>
<dbReference type="PRINTS" id="PR01000">
    <property type="entry name" value="SREBPS2PTASE"/>
</dbReference>
<evidence type="ECO:0000313" key="9">
    <source>
        <dbReference type="Proteomes" id="UP000243459"/>
    </source>
</evidence>
<evidence type="ECO:0000256" key="6">
    <source>
        <dbReference type="SAM" id="Phobius"/>
    </source>
</evidence>
<evidence type="ECO:0000259" key="7">
    <source>
        <dbReference type="Pfam" id="PF02163"/>
    </source>
</evidence>
<dbReference type="GO" id="GO:0071475">
    <property type="term" value="P:cellular hyperosmotic salinity response"/>
    <property type="evidence" value="ECO:0007669"/>
    <property type="project" value="EnsemblPlants"/>
</dbReference>
<keyword evidence="4 6" id="KW-0472">Membrane</keyword>
<dbReference type="Gramene" id="ONK69919">
    <property type="protein sequence ID" value="ONK69919"/>
    <property type="gene ID" value="A4U43_C05F28220"/>
</dbReference>
<dbReference type="InterPro" id="IPR001193">
    <property type="entry name" value="MBTPS2"/>
</dbReference>
<evidence type="ECO:0000313" key="8">
    <source>
        <dbReference type="EMBL" id="ONK69919.1"/>
    </source>
</evidence>
<organism evidence="8 9">
    <name type="scientific">Asparagus officinalis</name>
    <name type="common">Garden asparagus</name>
    <dbReference type="NCBI Taxonomy" id="4686"/>
    <lineage>
        <taxon>Eukaryota</taxon>
        <taxon>Viridiplantae</taxon>
        <taxon>Streptophyta</taxon>
        <taxon>Embryophyta</taxon>
        <taxon>Tracheophyta</taxon>
        <taxon>Spermatophyta</taxon>
        <taxon>Magnoliopsida</taxon>
        <taxon>Liliopsida</taxon>
        <taxon>Asparagales</taxon>
        <taxon>Asparagaceae</taxon>
        <taxon>Asparagoideae</taxon>
        <taxon>Asparagus</taxon>
    </lineage>
</organism>
<dbReference type="EMBL" id="CM007385">
    <property type="protein sequence ID" value="ONK69919.1"/>
    <property type="molecule type" value="Genomic_DNA"/>
</dbReference>
<sequence>MVRASELAARFMEMASSGDAGEEREATCARRRFYGELSVVMLGRSRSDRFSAPHRRRYCDWKIRAFNEKLFFIGHRYARLLQVWFTIGSAFSLVALVGVAALLIHELGRAFYLHNWTYGLNNLSVSWLFGTSPPSFGLSIWIMNAAVMFFSTTFAVAIHEFGHAVAAASEGIQIEYIAIFLAIVFPGALVAINYDMLNSLPWFAALRIYCAGIWHNIVFCAVCWIMMFLLPFVLSPLYVHGEAPTVLEVPQTSALSGYLSHGDVITAVDGSRIRYPSDWTKKMIQINSQMLQTTFSGKKGYCVPHSWLVETNITRRIEDNFSCPGELAIFASIPCLSSSLSDGIRNEDRNANRTVTKQCLNAKYVIKLKKCGDGWEVTGSDQTSCACLEHESCMTPVQIIGTSWVEISYSTPYSPECLQLSKNTSANSDDISSACGGTFVFIGNVLTLAYSIHLSIYQPRWVYLSATIPTLVESILSCTFHVSATLGVLNSLPVFFLDGESILEVSLHYITWLNPRRRRKVLRLFLVGGTILSIIVFSRILYAMFTLSADY</sequence>
<keyword evidence="9" id="KW-1185">Reference proteome</keyword>
<dbReference type="PANTHER" id="PTHR13325:SF3">
    <property type="entry name" value="MEMBRANE-BOUND TRANSCRIPTION FACTOR SITE-2 PROTEASE"/>
    <property type="match status" value="1"/>
</dbReference>
<keyword evidence="2 6" id="KW-0812">Transmembrane</keyword>
<feature type="transmembrane region" description="Helical" evidence="6">
    <location>
        <begin position="174"/>
        <end position="194"/>
    </location>
</feature>